<dbReference type="Pfam" id="PF13443">
    <property type="entry name" value="HTH_26"/>
    <property type="match status" value="1"/>
</dbReference>
<evidence type="ECO:0000259" key="1">
    <source>
        <dbReference type="PROSITE" id="PS50943"/>
    </source>
</evidence>
<organism evidence="2 3">
    <name type="scientific">Paenibacillus aceti</name>
    <dbReference type="NCBI Taxonomy" id="1820010"/>
    <lineage>
        <taxon>Bacteria</taxon>
        <taxon>Bacillati</taxon>
        <taxon>Bacillota</taxon>
        <taxon>Bacilli</taxon>
        <taxon>Bacillales</taxon>
        <taxon>Paenibacillaceae</taxon>
        <taxon>Paenibacillus</taxon>
    </lineage>
</organism>
<protein>
    <recommendedName>
        <fullName evidence="1">HTH cro/C1-type domain-containing protein</fullName>
    </recommendedName>
</protein>
<dbReference type="Gene3D" id="1.10.260.40">
    <property type="entry name" value="lambda repressor-like DNA-binding domains"/>
    <property type="match status" value="1"/>
</dbReference>
<feature type="domain" description="HTH cro/C1-type" evidence="1">
    <location>
        <begin position="23"/>
        <end position="63"/>
    </location>
</feature>
<proteinExistence type="predicted"/>
<evidence type="ECO:0000313" key="2">
    <source>
        <dbReference type="EMBL" id="GGF92646.1"/>
    </source>
</evidence>
<gene>
    <name evidence="2" type="ORF">GCM10010913_12760</name>
</gene>
<reference evidence="3" key="1">
    <citation type="journal article" date="2019" name="Int. J. Syst. Evol. Microbiol.">
        <title>The Global Catalogue of Microorganisms (GCM) 10K type strain sequencing project: providing services to taxonomists for standard genome sequencing and annotation.</title>
        <authorList>
            <consortium name="The Broad Institute Genomics Platform"/>
            <consortium name="The Broad Institute Genome Sequencing Center for Infectious Disease"/>
            <person name="Wu L."/>
            <person name="Ma J."/>
        </authorList>
    </citation>
    <scope>NUCLEOTIDE SEQUENCE [LARGE SCALE GENOMIC DNA]</scope>
    <source>
        <strain evidence="3">CGMCC 1.15420</strain>
    </source>
</reference>
<sequence>MVKCHLRRLMADHKIDDITQLMKLSGLSRNAINKLYREENIETIKMETLFKLCDTFNCSLSDLVEYIPKSEANK</sequence>
<dbReference type="Proteomes" id="UP000608420">
    <property type="component" value="Unassembled WGS sequence"/>
</dbReference>
<name>A0ABQ1VRF8_9BACL</name>
<evidence type="ECO:0000313" key="3">
    <source>
        <dbReference type="Proteomes" id="UP000608420"/>
    </source>
</evidence>
<dbReference type="InterPro" id="IPR001387">
    <property type="entry name" value="Cro/C1-type_HTH"/>
</dbReference>
<dbReference type="EMBL" id="BMIW01000006">
    <property type="protein sequence ID" value="GGF92646.1"/>
    <property type="molecule type" value="Genomic_DNA"/>
</dbReference>
<comment type="caution">
    <text evidence="2">The sequence shown here is derived from an EMBL/GenBank/DDBJ whole genome shotgun (WGS) entry which is preliminary data.</text>
</comment>
<dbReference type="SUPFAM" id="SSF47413">
    <property type="entry name" value="lambda repressor-like DNA-binding domains"/>
    <property type="match status" value="1"/>
</dbReference>
<dbReference type="PROSITE" id="PS50943">
    <property type="entry name" value="HTH_CROC1"/>
    <property type="match status" value="1"/>
</dbReference>
<keyword evidence="3" id="KW-1185">Reference proteome</keyword>
<accession>A0ABQ1VRF8</accession>
<dbReference type="RefSeq" id="WP_120460608.1">
    <property type="nucleotide sequence ID" value="NZ_BMIW01000006.1"/>
</dbReference>
<dbReference type="InterPro" id="IPR010982">
    <property type="entry name" value="Lambda_DNA-bd_dom_sf"/>
</dbReference>